<protein>
    <recommendedName>
        <fullName evidence="8">Protein kinase domain-containing protein</fullName>
    </recommendedName>
</protein>
<proteinExistence type="predicted"/>
<name>A0A822ZRQ6_NELNU</name>
<evidence type="ECO:0000256" key="6">
    <source>
        <dbReference type="ARBA" id="ARBA00023136"/>
    </source>
</evidence>
<feature type="region of interest" description="Disordered" evidence="7">
    <location>
        <begin position="135"/>
        <end position="154"/>
    </location>
</feature>
<dbReference type="EMBL" id="DUZY01000008">
    <property type="protein sequence ID" value="DAD48614.1"/>
    <property type="molecule type" value="Genomic_DNA"/>
</dbReference>
<evidence type="ECO:0000313" key="9">
    <source>
        <dbReference type="EMBL" id="DAD48614.1"/>
    </source>
</evidence>
<dbReference type="Gene3D" id="3.30.200.20">
    <property type="entry name" value="Phosphorylase Kinase, domain 1"/>
    <property type="match status" value="1"/>
</dbReference>
<dbReference type="InterPro" id="IPR001611">
    <property type="entry name" value="Leu-rich_rpt"/>
</dbReference>
<keyword evidence="3" id="KW-0812">Transmembrane</keyword>
<feature type="domain" description="Protein kinase" evidence="8">
    <location>
        <begin position="166"/>
        <end position="277"/>
    </location>
</feature>
<comment type="caution">
    <text evidence="9">The sequence shown here is derived from an EMBL/GenBank/DDBJ whole genome shotgun (WGS) entry which is preliminary data.</text>
</comment>
<dbReference type="PANTHER" id="PTHR48007">
    <property type="entry name" value="LEUCINE-RICH REPEAT RECEPTOR-LIKE PROTEIN KINASE PXC1"/>
    <property type="match status" value="1"/>
</dbReference>
<dbReference type="GO" id="GO:0004672">
    <property type="term" value="F:protein kinase activity"/>
    <property type="evidence" value="ECO:0007669"/>
    <property type="project" value="InterPro"/>
</dbReference>
<evidence type="ECO:0000256" key="1">
    <source>
        <dbReference type="ARBA" id="ARBA00004370"/>
    </source>
</evidence>
<dbReference type="GO" id="GO:0005524">
    <property type="term" value="F:ATP binding"/>
    <property type="evidence" value="ECO:0007669"/>
    <property type="project" value="InterPro"/>
</dbReference>
<dbReference type="Gene3D" id="3.80.10.10">
    <property type="entry name" value="Ribonuclease Inhibitor"/>
    <property type="match status" value="1"/>
</dbReference>
<dbReference type="InterPro" id="IPR032675">
    <property type="entry name" value="LRR_dom_sf"/>
</dbReference>
<keyword evidence="6" id="KW-0472">Membrane</keyword>
<dbReference type="PROSITE" id="PS50011">
    <property type="entry name" value="PROTEIN_KINASE_DOM"/>
    <property type="match status" value="1"/>
</dbReference>
<keyword evidence="10" id="KW-1185">Reference proteome</keyword>
<dbReference type="AlphaFoldDB" id="A0A822ZRQ6"/>
<keyword evidence="5" id="KW-1133">Transmembrane helix</keyword>
<keyword evidence="2" id="KW-0433">Leucine-rich repeat</keyword>
<dbReference type="SUPFAM" id="SSF56112">
    <property type="entry name" value="Protein kinase-like (PK-like)"/>
    <property type="match status" value="1"/>
</dbReference>
<evidence type="ECO:0000313" key="10">
    <source>
        <dbReference type="Proteomes" id="UP000607653"/>
    </source>
</evidence>
<dbReference type="InterPro" id="IPR000719">
    <property type="entry name" value="Prot_kinase_dom"/>
</dbReference>
<evidence type="ECO:0000256" key="3">
    <source>
        <dbReference type="ARBA" id="ARBA00022692"/>
    </source>
</evidence>
<evidence type="ECO:0000256" key="5">
    <source>
        <dbReference type="ARBA" id="ARBA00022989"/>
    </source>
</evidence>
<organism evidence="9 10">
    <name type="scientific">Nelumbo nucifera</name>
    <name type="common">Sacred lotus</name>
    <dbReference type="NCBI Taxonomy" id="4432"/>
    <lineage>
        <taxon>Eukaryota</taxon>
        <taxon>Viridiplantae</taxon>
        <taxon>Streptophyta</taxon>
        <taxon>Embryophyta</taxon>
        <taxon>Tracheophyta</taxon>
        <taxon>Spermatophyta</taxon>
        <taxon>Magnoliopsida</taxon>
        <taxon>Proteales</taxon>
        <taxon>Nelumbonaceae</taxon>
        <taxon>Nelumbo</taxon>
    </lineage>
</organism>
<evidence type="ECO:0000256" key="4">
    <source>
        <dbReference type="ARBA" id="ARBA00022737"/>
    </source>
</evidence>
<dbReference type="Proteomes" id="UP000607653">
    <property type="component" value="Unassembled WGS sequence"/>
</dbReference>
<evidence type="ECO:0000256" key="7">
    <source>
        <dbReference type="SAM" id="MobiDB-lite"/>
    </source>
</evidence>
<accession>A0A822ZRQ6</accession>
<dbReference type="InterPro" id="IPR046959">
    <property type="entry name" value="PRK1-6/SRF4-like"/>
</dbReference>
<sequence length="277" mass="29924">MATGSTVTLLPLTNCSNLRLLYLTGNNFSGDVPADIGSLKRLLQLDLSDNNLRGPIPRQILNLTLASVQTVVSSNPSSLPTSIVAGPARKEEESWKGLSIGSTVTIVVVNSVVVLPVVTSFVVAYYCGGNSGDNGSISNSKGRRRSSGNSGDNKMRKQFELEDLLRASAEMLGKGSLGTVYKAVLEDGCTVAVKRLKDANPCASLVISYSQGREVVEKQRQQYSDVVISDLPDRLTLKKVAANHSFEIAKFEDEPGFYFAVLKFCREGIFYGIIYDS</sequence>
<gene>
    <name evidence="9" type="ORF">HUJ06_018551</name>
</gene>
<dbReference type="GO" id="GO:0016020">
    <property type="term" value="C:membrane"/>
    <property type="evidence" value="ECO:0007669"/>
    <property type="project" value="UniProtKB-SubCell"/>
</dbReference>
<dbReference type="Pfam" id="PF00560">
    <property type="entry name" value="LRR_1"/>
    <property type="match status" value="2"/>
</dbReference>
<reference evidence="9 10" key="1">
    <citation type="journal article" date="2020" name="Mol. Biol. Evol.">
        <title>Distinct Expression and Methylation Patterns for Genes with Different Fates following a Single Whole-Genome Duplication in Flowering Plants.</title>
        <authorList>
            <person name="Shi T."/>
            <person name="Rahmani R.S."/>
            <person name="Gugger P.F."/>
            <person name="Wang M."/>
            <person name="Li H."/>
            <person name="Zhang Y."/>
            <person name="Li Z."/>
            <person name="Wang Q."/>
            <person name="Van de Peer Y."/>
            <person name="Marchal K."/>
            <person name="Chen J."/>
        </authorList>
    </citation>
    <scope>NUCLEOTIDE SEQUENCE [LARGE SCALE GENOMIC DNA]</scope>
    <source>
        <tissue evidence="9">Leaf</tissue>
    </source>
</reference>
<dbReference type="PANTHER" id="PTHR48007:SF4">
    <property type="entry name" value="LEUCINE-RICH REPEAT RECEPTOR-LIKE PROTEIN KINASE PXC1"/>
    <property type="match status" value="1"/>
</dbReference>
<keyword evidence="4" id="KW-0677">Repeat</keyword>
<dbReference type="InterPro" id="IPR011009">
    <property type="entry name" value="Kinase-like_dom_sf"/>
</dbReference>
<dbReference type="SUPFAM" id="SSF52058">
    <property type="entry name" value="L domain-like"/>
    <property type="match status" value="1"/>
</dbReference>
<comment type="subcellular location">
    <subcellularLocation>
        <location evidence="1">Membrane</location>
    </subcellularLocation>
</comment>
<evidence type="ECO:0000256" key="2">
    <source>
        <dbReference type="ARBA" id="ARBA00022614"/>
    </source>
</evidence>
<evidence type="ECO:0000259" key="8">
    <source>
        <dbReference type="PROSITE" id="PS50011"/>
    </source>
</evidence>